<sequence>MRQTYKNTNKRIQHIFRLVGIVLVLISTRIAQSISTGGSSNGLTSKFPLSGIAPDPFVLVSPLVIGVVCRDGVLLIALHSVFSTENGRVVVSQKDLPRSYRGPFRIYPLDSSGTTAMVCAGWRTDCQFLANSIRSIDKKEHHVFGNPAISSSNGIEYGSYLACKASLLMAKLCISETRRPLSCLALLASGTGLWMVDSTGAYRIRAHAIGAGSDQMNKQLRKRDWKNLDCNEAAIDLLQILFDEENEDNDPTATEHDNDSSSSSSETDDTKIKIPKESLVEIATVAIPEQNNVERKMKRLFASELSSKTISS</sequence>
<dbReference type="SUPFAM" id="SSF56235">
    <property type="entry name" value="N-terminal nucleophile aminohydrolases (Ntn hydrolases)"/>
    <property type="match status" value="1"/>
</dbReference>
<dbReference type="Proteomes" id="UP000095751">
    <property type="component" value="Unassembled WGS sequence"/>
</dbReference>
<organism evidence="2 3">
    <name type="scientific">Fragilariopsis cylindrus CCMP1102</name>
    <dbReference type="NCBI Taxonomy" id="635003"/>
    <lineage>
        <taxon>Eukaryota</taxon>
        <taxon>Sar</taxon>
        <taxon>Stramenopiles</taxon>
        <taxon>Ochrophyta</taxon>
        <taxon>Bacillariophyta</taxon>
        <taxon>Bacillariophyceae</taxon>
        <taxon>Bacillariophycidae</taxon>
        <taxon>Bacillariales</taxon>
        <taxon>Bacillariaceae</taxon>
        <taxon>Fragilariopsis</taxon>
    </lineage>
</organism>
<dbReference type="OrthoDB" id="47905at2759"/>
<keyword evidence="3" id="KW-1185">Reference proteome</keyword>
<reference evidence="2 3" key="1">
    <citation type="submission" date="2016-09" db="EMBL/GenBank/DDBJ databases">
        <title>Extensive genetic diversity and differential bi-allelic expression allows diatom success in the polar Southern Ocean.</title>
        <authorList>
            <consortium name="DOE Joint Genome Institute"/>
            <person name="Mock T."/>
            <person name="Otillar R.P."/>
            <person name="Strauss J."/>
            <person name="Dupont C."/>
            <person name="Frickenhaus S."/>
            <person name="Maumus F."/>
            <person name="Mcmullan M."/>
            <person name="Sanges R."/>
            <person name="Schmutz J."/>
            <person name="Toseland A."/>
            <person name="Valas R."/>
            <person name="Veluchamy A."/>
            <person name="Ward B.J."/>
            <person name="Allen A."/>
            <person name="Barry K."/>
            <person name="Falciatore A."/>
            <person name="Ferrante M."/>
            <person name="Fortunato A.E."/>
            <person name="Gloeckner G."/>
            <person name="Gruber A."/>
            <person name="Hipkin R."/>
            <person name="Janech M."/>
            <person name="Kroth P."/>
            <person name="Leese F."/>
            <person name="Lindquist E."/>
            <person name="Lyon B.R."/>
            <person name="Martin J."/>
            <person name="Mayer C."/>
            <person name="Parker M."/>
            <person name="Quesneville H."/>
            <person name="Raymond J."/>
            <person name="Uhlig C."/>
            <person name="Valentin K.U."/>
            <person name="Worden A.Z."/>
            <person name="Armbrust E.V."/>
            <person name="Bowler C."/>
            <person name="Green B."/>
            <person name="Moulton V."/>
            <person name="Van Oosterhout C."/>
            <person name="Grigoriev I."/>
        </authorList>
    </citation>
    <scope>NUCLEOTIDE SEQUENCE [LARGE SCALE GENOMIC DNA]</scope>
    <source>
        <strain evidence="2 3">CCMP1102</strain>
    </source>
</reference>
<proteinExistence type="predicted"/>
<evidence type="ECO:0000256" key="1">
    <source>
        <dbReference type="SAM" id="MobiDB-lite"/>
    </source>
</evidence>
<evidence type="ECO:0000313" key="3">
    <source>
        <dbReference type="Proteomes" id="UP000095751"/>
    </source>
</evidence>
<dbReference type="InParanoid" id="A0A1E7FEP6"/>
<dbReference type="AlphaFoldDB" id="A0A1E7FEP6"/>
<dbReference type="KEGG" id="fcy:FRACYDRAFT_239246"/>
<evidence type="ECO:0000313" key="2">
    <source>
        <dbReference type="EMBL" id="OEU16648.1"/>
    </source>
</evidence>
<dbReference type="InterPro" id="IPR029055">
    <property type="entry name" value="Ntn_hydrolases_N"/>
</dbReference>
<name>A0A1E7FEP6_9STRA</name>
<gene>
    <name evidence="2" type="ORF">FRACYDRAFT_239246</name>
</gene>
<protein>
    <submittedName>
        <fullName evidence="2">Uncharacterized protein</fullName>
    </submittedName>
</protein>
<dbReference type="Gene3D" id="3.60.20.10">
    <property type="entry name" value="Glutamine Phosphoribosylpyrophosphate, subunit 1, domain 1"/>
    <property type="match status" value="1"/>
</dbReference>
<accession>A0A1E7FEP6</accession>
<dbReference type="EMBL" id="KV784358">
    <property type="protein sequence ID" value="OEU16648.1"/>
    <property type="molecule type" value="Genomic_DNA"/>
</dbReference>
<feature type="region of interest" description="Disordered" evidence="1">
    <location>
        <begin position="247"/>
        <end position="275"/>
    </location>
</feature>